<accession>A0AAD6C6Z8</accession>
<dbReference type="RefSeq" id="XP_056765468.1">
    <property type="nucleotide sequence ID" value="XM_056909764.1"/>
</dbReference>
<comment type="caution">
    <text evidence="1">The sequence shown here is derived from an EMBL/GenBank/DDBJ whole genome shotgun (WGS) entry which is preliminary data.</text>
</comment>
<proteinExistence type="predicted"/>
<gene>
    <name evidence="1" type="ORF">N7458_006382</name>
</gene>
<dbReference type="Proteomes" id="UP001213681">
    <property type="component" value="Unassembled WGS sequence"/>
</dbReference>
<dbReference type="EMBL" id="JAPVEA010000006">
    <property type="protein sequence ID" value="KAJ5449933.1"/>
    <property type="molecule type" value="Genomic_DNA"/>
</dbReference>
<dbReference type="GeneID" id="81600007"/>
<reference evidence="1" key="1">
    <citation type="submission" date="2022-12" db="EMBL/GenBank/DDBJ databases">
        <authorList>
            <person name="Petersen C."/>
        </authorList>
    </citation>
    <scope>NUCLEOTIDE SEQUENCE</scope>
    <source>
        <strain evidence="1">IBT 16125</strain>
    </source>
</reference>
<keyword evidence="2" id="KW-1185">Reference proteome</keyword>
<organism evidence="1 2">
    <name type="scientific">Penicillium daleae</name>
    <dbReference type="NCBI Taxonomy" id="63821"/>
    <lineage>
        <taxon>Eukaryota</taxon>
        <taxon>Fungi</taxon>
        <taxon>Dikarya</taxon>
        <taxon>Ascomycota</taxon>
        <taxon>Pezizomycotina</taxon>
        <taxon>Eurotiomycetes</taxon>
        <taxon>Eurotiomycetidae</taxon>
        <taxon>Eurotiales</taxon>
        <taxon>Aspergillaceae</taxon>
        <taxon>Penicillium</taxon>
    </lineage>
</organism>
<protein>
    <submittedName>
        <fullName evidence="1">Uncharacterized protein</fullName>
    </submittedName>
</protein>
<evidence type="ECO:0000313" key="1">
    <source>
        <dbReference type="EMBL" id="KAJ5449933.1"/>
    </source>
</evidence>
<sequence length="296" mass="33242">MESGPVTGKSTLTSALCSVIASALESALKSSIGVTTHPTGHAIVTSPNSTTAAERVFKTPELMAMILDQFVGKRRRVITGNPLGFADLTSLQRCSLVNRYWCLHVMRIFWRNPTPPRSIPQALHGYLESEGPFQTSLVQRFSGVKEGRRPFYANWVLKANLMVVQRHELREASRLFHGFTFPKLRTLVIFLDQGTGDVYLPVIIAPNLSRIEVDLCKFRTGPSDQYVAWEMATRGPQRRAIAKLADIIRDRYASARHVVFKGGMTMGKRTFKKFKKELPAASVMFTNPPGWWSEEE</sequence>
<dbReference type="AlphaFoldDB" id="A0AAD6C6Z8"/>
<evidence type="ECO:0000313" key="2">
    <source>
        <dbReference type="Proteomes" id="UP001213681"/>
    </source>
</evidence>
<name>A0AAD6C6Z8_9EURO</name>
<reference evidence="1" key="2">
    <citation type="journal article" date="2023" name="IMA Fungus">
        <title>Comparative genomic study of the Penicillium genus elucidates a diverse pangenome and 15 lateral gene transfer events.</title>
        <authorList>
            <person name="Petersen C."/>
            <person name="Sorensen T."/>
            <person name="Nielsen M.R."/>
            <person name="Sondergaard T.E."/>
            <person name="Sorensen J.L."/>
            <person name="Fitzpatrick D.A."/>
            <person name="Frisvad J.C."/>
            <person name="Nielsen K.L."/>
        </authorList>
    </citation>
    <scope>NUCLEOTIDE SEQUENCE</scope>
    <source>
        <strain evidence="1">IBT 16125</strain>
    </source>
</reference>